<keyword evidence="7 10" id="KW-0472">Membrane</keyword>
<evidence type="ECO:0000256" key="1">
    <source>
        <dbReference type="ARBA" id="ARBA00004308"/>
    </source>
</evidence>
<dbReference type="Proteomes" id="UP001515480">
    <property type="component" value="Unassembled WGS sequence"/>
</dbReference>
<evidence type="ECO:0000256" key="2">
    <source>
        <dbReference type="ARBA" id="ARBA00009848"/>
    </source>
</evidence>
<dbReference type="Gene3D" id="1.10.287.940">
    <property type="entry name" value="atp-gated p2x4 ion channel"/>
    <property type="match status" value="1"/>
</dbReference>
<name>A0AB34IJ48_PRYPA</name>
<gene>
    <name evidence="11" type="ORF">AB1Y20_011782</name>
</gene>
<dbReference type="GO" id="GO:0016020">
    <property type="term" value="C:membrane"/>
    <property type="evidence" value="ECO:0007669"/>
    <property type="project" value="TreeGrafter"/>
</dbReference>
<evidence type="ECO:0000256" key="4">
    <source>
        <dbReference type="ARBA" id="ARBA00022692"/>
    </source>
</evidence>
<dbReference type="PANTHER" id="PTHR10125:SF31">
    <property type="entry name" value="P2X RECEPTOR E"/>
    <property type="match status" value="1"/>
</dbReference>
<evidence type="ECO:0000313" key="12">
    <source>
        <dbReference type="Proteomes" id="UP001515480"/>
    </source>
</evidence>
<keyword evidence="3" id="KW-0813">Transport</keyword>
<keyword evidence="8" id="KW-1071">Ligand-gated ion channel</keyword>
<protein>
    <submittedName>
        <fullName evidence="11">Uncharacterized protein</fullName>
    </submittedName>
</protein>
<evidence type="ECO:0000256" key="6">
    <source>
        <dbReference type="ARBA" id="ARBA00023065"/>
    </source>
</evidence>
<accession>A0AB34IJ48</accession>
<comment type="caution">
    <text evidence="11">The sequence shown here is derived from an EMBL/GenBank/DDBJ whole genome shotgun (WGS) entry which is preliminary data.</text>
</comment>
<dbReference type="Pfam" id="PF00864">
    <property type="entry name" value="P2X_receptor"/>
    <property type="match status" value="1"/>
</dbReference>
<evidence type="ECO:0000313" key="11">
    <source>
        <dbReference type="EMBL" id="KAL1499582.1"/>
    </source>
</evidence>
<sequence length="433" mass="48097">MSVKNDYETTLIVFGPPAPSPSSAGLTTMPFDWDDVLAYTTDVRVRIRHKWVGGLYYFTMIGILSYTVIYQVFFLQGYLVLEPVIGSVRATVEAARTTAPIATLPYCEQPNQLRLPGIIQLGCVTFEPLAESLLTPDIGILVGTRLSTTIQHKNAACSEYAYGCDQWLPQLTEAARIDEFVGNIDLATVYIQHSVEPAGGLRTVTSDKELVDTFSPPSQRVVKLEGKGTSDGPTKLTGGDVFTLKQLLDAAAVELDQATNNTISTTDPFNVTTPRYSGTTVRVMIEYNSQGYVYKVEETLVQSKRETVRWQNFTHRQVDDIHGIQFIFSQTSNVYKFDVRTLLLTLVSGFALLSAARTVADMFVLYVSPHREAYKLFVQKTTPDFDPDSEAERALLAKVLARKRFKRDNLLSDEPTCHDGPGACSTRLLDHAH</sequence>
<dbReference type="GO" id="GO:0012505">
    <property type="term" value="C:endomembrane system"/>
    <property type="evidence" value="ECO:0007669"/>
    <property type="project" value="UniProtKB-SubCell"/>
</dbReference>
<comment type="similarity">
    <text evidence="2">Belongs to the P2X receptor family.</text>
</comment>
<proteinExistence type="inferred from homology"/>
<dbReference type="PANTHER" id="PTHR10125">
    <property type="entry name" value="P2X PURINOCEPTOR"/>
    <property type="match status" value="1"/>
</dbReference>
<keyword evidence="5 10" id="KW-1133">Transmembrane helix</keyword>
<dbReference type="GO" id="GO:0070588">
    <property type="term" value="P:calcium ion transmembrane transport"/>
    <property type="evidence" value="ECO:0007669"/>
    <property type="project" value="TreeGrafter"/>
</dbReference>
<dbReference type="GO" id="GO:0015267">
    <property type="term" value="F:channel activity"/>
    <property type="evidence" value="ECO:0007669"/>
    <property type="project" value="UniProtKB-ARBA"/>
</dbReference>
<keyword evidence="12" id="KW-1185">Reference proteome</keyword>
<evidence type="ECO:0000256" key="7">
    <source>
        <dbReference type="ARBA" id="ARBA00023136"/>
    </source>
</evidence>
<dbReference type="AlphaFoldDB" id="A0AB34IJ48"/>
<evidence type="ECO:0000256" key="10">
    <source>
        <dbReference type="SAM" id="Phobius"/>
    </source>
</evidence>
<evidence type="ECO:0000256" key="5">
    <source>
        <dbReference type="ARBA" id="ARBA00022989"/>
    </source>
</evidence>
<evidence type="ECO:0000256" key="8">
    <source>
        <dbReference type="ARBA" id="ARBA00023286"/>
    </source>
</evidence>
<reference evidence="11 12" key="1">
    <citation type="journal article" date="2024" name="Science">
        <title>Giant polyketide synthase enzymes in the biosynthesis of giant marine polyether toxins.</title>
        <authorList>
            <person name="Fallon T.R."/>
            <person name="Shende V.V."/>
            <person name="Wierzbicki I.H."/>
            <person name="Pendleton A.L."/>
            <person name="Watervoot N.F."/>
            <person name="Auber R.P."/>
            <person name="Gonzalez D.J."/>
            <person name="Wisecaver J.H."/>
            <person name="Moore B.S."/>
        </authorList>
    </citation>
    <scope>NUCLEOTIDE SEQUENCE [LARGE SCALE GENOMIC DNA]</scope>
    <source>
        <strain evidence="11 12">12B1</strain>
    </source>
</reference>
<dbReference type="GO" id="GO:0007165">
    <property type="term" value="P:signal transduction"/>
    <property type="evidence" value="ECO:0007669"/>
    <property type="project" value="UniProtKB-ARBA"/>
</dbReference>
<organism evidence="11 12">
    <name type="scientific">Prymnesium parvum</name>
    <name type="common">Toxic golden alga</name>
    <dbReference type="NCBI Taxonomy" id="97485"/>
    <lineage>
        <taxon>Eukaryota</taxon>
        <taxon>Haptista</taxon>
        <taxon>Haptophyta</taxon>
        <taxon>Prymnesiophyceae</taxon>
        <taxon>Prymnesiales</taxon>
        <taxon>Prymnesiaceae</taxon>
        <taxon>Prymnesium</taxon>
    </lineage>
</organism>
<evidence type="ECO:0000256" key="9">
    <source>
        <dbReference type="ARBA" id="ARBA00023303"/>
    </source>
</evidence>
<dbReference type="InterPro" id="IPR059116">
    <property type="entry name" value="P2X_receptor"/>
</dbReference>
<feature type="transmembrane region" description="Helical" evidence="10">
    <location>
        <begin position="54"/>
        <end position="79"/>
    </location>
</feature>
<keyword evidence="6" id="KW-0406">Ion transport</keyword>
<comment type="subcellular location">
    <subcellularLocation>
        <location evidence="1">Endomembrane system</location>
    </subcellularLocation>
</comment>
<evidence type="ECO:0000256" key="3">
    <source>
        <dbReference type="ARBA" id="ARBA00022448"/>
    </source>
</evidence>
<dbReference type="EMBL" id="JBGBPQ010000025">
    <property type="protein sequence ID" value="KAL1499582.1"/>
    <property type="molecule type" value="Genomic_DNA"/>
</dbReference>
<keyword evidence="4 10" id="KW-0812">Transmembrane</keyword>
<keyword evidence="9" id="KW-0407">Ion channel</keyword>